<dbReference type="EMBL" id="KN834816">
    <property type="protein sequence ID" value="KIK54389.1"/>
    <property type="molecule type" value="Genomic_DNA"/>
</dbReference>
<proteinExistence type="predicted"/>
<protein>
    <submittedName>
        <fullName evidence="1">Uncharacterized protein</fullName>
    </submittedName>
</protein>
<organism evidence="1 2">
    <name type="scientific">Collybiopsis luxurians FD-317 M1</name>
    <dbReference type="NCBI Taxonomy" id="944289"/>
    <lineage>
        <taxon>Eukaryota</taxon>
        <taxon>Fungi</taxon>
        <taxon>Dikarya</taxon>
        <taxon>Basidiomycota</taxon>
        <taxon>Agaricomycotina</taxon>
        <taxon>Agaricomycetes</taxon>
        <taxon>Agaricomycetidae</taxon>
        <taxon>Agaricales</taxon>
        <taxon>Marasmiineae</taxon>
        <taxon>Omphalotaceae</taxon>
        <taxon>Collybiopsis</taxon>
        <taxon>Collybiopsis luxurians</taxon>
    </lineage>
</organism>
<dbReference type="HOGENOM" id="CLU_1086080_0_0_1"/>
<evidence type="ECO:0000313" key="1">
    <source>
        <dbReference type="EMBL" id="KIK54389.1"/>
    </source>
</evidence>
<keyword evidence="2" id="KW-1185">Reference proteome</keyword>
<dbReference type="AlphaFoldDB" id="A0A0D0BX89"/>
<evidence type="ECO:0000313" key="2">
    <source>
        <dbReference type="Proteomes" id="UP000053593"/>
    </source>
</evidence>
<dbReference type="OrthoDB" id="10579690at2759"/>
<accession>A0A0D0BX89</accession>
<dbReference type="Proteomes" id="UP000053593">
    <property type="component" value="Unassembled WGS sequence"/>
</dbReference>
<gene>
    <name evidence="1" type="ORF">GYMLUDRAFT_88095</name>
</gene>
<sequence length="256" mass="28314">MSGPAEAAVSLAAVELLLKGLKFVNKKRPDRIVEKARAIIENEANTRKFDRLVELDPEMAKYLEQTRNHAYQKLEEASGLCANGSSFWSIKLRLRWVKVAKTSLKTIKHYQNELDRASTHAEWEASHRKLYPTEVPSTLPEGAKKLDTDFAQLPSVYGVEGSSLGSFIDIQQALLAQCTSSDGSPHNVQLELVADIQVQAEGEVLKDSLSQPLNLEELDAVVNHLQNDKITVEAEPQDFESANALSVNPKPVTVQA</sequence>
<name>A0A0D0BX89_9AGAR</name>
<reference evidence="1 2" key="1">
    <citation type="submission" date="2014-04" db="EMBL/GenBank/DDBJ databases">
        <title>Evolutionary Origins and Diversification of the Mycorrhizal Mutualists.</title>
        <authorList>
            <consortium name="DOE Joint Genome Institute"/>
            <consortium name="Mycorrhizal Genomics Consortium"/>
            <person name="Kohler A."/>
            <person name="Kuo A."/>
            <person name="Nagy L.G."/>
            <person name="Floudas D."/>
            <person name="Copeland A."/>
            <person name="Barry K.W."/>
            <person name="Cichocki N."/>
            <person name="Veneault-Fourrey C."/>
            <person name="LaButti K."/>
            <person name="Lindquist E.A."/>
            <person name="Lipzen A."/>
            <person name="Lundell T."/>
            <person name="Morin E."/>
            <person name="Murat C."/>
            <person name="Riley R."/>
            <person name="Ohm R."/>
            <person name="Sun H."/>
            <person name="Tunlid A."/>
            <person name="Henrissat B."/>
            <person name="Grigoriev I.V."/>
            <person name="Hibbett D.S."/>
            <person name="Martin F."/>
        </authorList>
    </citation>
    <scope>NUCLEOTIDE SEQUENCE [LARGE SCALE GENOMIC DNA]</scope>
    <source>
        <strain evidence="1 2">FD-317 M1</strain>
    </source>
</reference>